<name>A0A367XCK7_9PROT</name>
<sequence>MLIILGGLPGCGKSTLAEKLARAMPAMWLRIDSIEQALRDADAQYGTGNREMGPEGYMVAYRVAEDNLRLGQFVIADSVNPIAITRDAWREVAGRAQTRFCEIELVCSDAALHRQRIETRISTVENLKLPDWQAVLAREYEPWQGTPLVLDSALNDADTLFQQALEYIKDAVRV</sequence>
<dbReference type="Gene3D" id="3.40.50.300">
    <property type="entry name" value="P-loop containing nucleotide triphosphate hydrolases"/>
    <property type="match status" value="1"/>
</dbReference>
<evidence type="ECO:0008006" key="3">
    <source>
        <dbReference type="Google" id="ProtNLM"/>
    </source>
</evidence>
<protein>
    <recommendedName>
        <fullName evidence="3">Adenylylsulfate kinase</fullName>
    </recommendedName>
</protein>
<evidence type="ECO:0000313" key="2">
    <source>
        <dbReference type="Proteomes" id="UP000252517"/>
    </source>
</evidence>
<proteinExistence type="predicted"/>
<accession>A0A367XCK7</accession>
<organism evidence="1 2">
    <name type="scientific">Thalassospira profundimaris</name>
    <dbReference type="NCBI Taxonomy" id="502049"/>
    <lineage>
        <taxon>Bacteria</taxon>
        <taxon>Pseudomonadati</taxon>
        <taxon>Pseudomonadota</taxon>
        <taxon>Alphaproteobacteria</taxon>
        <taxon>Rhodospirillales</taxon>
        <taxon>Thalassospiraceae</taxon>
        <taxon>Thalassospira</taxon>
    </lineage>
</organism>
<dbReference type="OrthoDB" id="3819922at2"/>
<dbReference type="EMBL" id="JPWH01000006">
    <property type="protein sequence ID" value="RCK51307.1"/>
    <property type="molecule type" value="Genomic_DNA"/>
</dbReference>
<dbReference type="SUPFAM" id="SSF52540">
    <property type="entry name" value="P-loop containing nucleoside triphosphate hydrolases"/>
    <property type="match status" value="1"/>
</dbReference>
<dbReference type="Proteomes" id="UP000252517">
    <property type="component" value="Unassembled WGS sequence"/>
</dbReference>
<dbReference type="AlphaFoldDB" id="A0A367XCK7"/>
<evidence type="ECO:0000313" key="1">
    <source>
        <dbReference type="EMBL" id="RCK51307.1"/>
    </source>
</evidence>
<dbReference type="PANTHER" id="PTHR37807:SF3">
    <property type="entry name" value="OS07G0160300 PROTEIN"/>
    <property type="match status" value="1"/>
</dbReference>
<dbReference type="PANTHER" id="PTHR37807">
    <property type="entry name" value="OS07G0160300 PROTEIN"/>
    <property type="match status" value="1"/>
</dbReference>
<dbReference type="RefSeq" id="WP_114088197.1">
    <property type="nucleotide sequence ID" value="NZ_JPWH01000006.1"/>
</dbReference>
<dbReference type="InterPro" id="IPR027417">
    <property type="entry name" value="P-loop_NTPase"/>
</dbReference>
<comment type="caution">
    <text evidence="1">The sequence shown here is derived from an EMBL/GenBank/DDBJ whole genome shotgun (WGS) entry which is preliminary data.</text>
</comment>
<gene>
    <name evidence="1" type="ORF">TH25_10175</name>
</gene>
<dbReference type="Pfam" id="PF13671">
    <property type="entry name" value="AAA_33"/>
    <property type="match status" value="1"/>
</dbReference>
<reference evidence="1 2" key="1">
    <citation type="submission" date="2014-07" db="EMBL/GenBank/DDBJ databases">
        <title>Draft genome sequence of Thalassospira profundimaris S25-3-2.</title>
        <authorList>
            <person name="Lai Q."/>
            <person name="Shao Z."/>
        </authorList>
    </citation>
    <scope>NUCLEOTIDE SEQUENCE [LARGE SCALE GENOMIC DNA]</scope>
    <source>
        <strain evidence="1 2">S25-3-2</strain>
    </source>
</reference>